<reference evidence="11 12" key="1">
    <citation type="submission" date="2020-08" db="EMBL/GenBank/DDBJ databases">
        <title>Genomic Encyclopedia of Type Strains, Phase IV (KMG-IV): sequencing the most valuable type-strain genomes for metagenomic binning, comparative biology and taxonomic classification.</title>
        <authorList>
            <person name="Goeker M."/>
        </authorList>
    </citation>
    <scope>NUCLEOTIDE SEQUENCE [LARGE SCALE GENOMIC DNA]</scope>
    <source>
        <strain evidence="11 12">DSM 101064</strain>
    </source>
</reference>
<dbReference type="SUPFAM" id="SSF56655">
    <property type="entry name" value="Carbohydrate phosphatase"/>
    <property type="match status" value="1"/>
</dbReference>
<feature type="binding site" evidence="9">
    <location>
        <position position="87"/>
    </location>
    <ligand>
        <name>Mg(2+)</name>
        <dbReference type="ChEBI" id="CHEBI:18420"/>
        <label>1</label>
        <note>catalytic</note>
    </ligand>
</feature>
<proteinExistence type="inferred from homology"/>
<accession>A0A7W9EZF2</accession>
<gene>
    <name evidence="11" type="ORF">FHS72_003314</name>
</gene>
<keyword evidence="6 9" id="KW-0479">Metal-binding</keyword>
<evidence type="ECO:0000256" key="10">
    <source>
        <dbReference type="RuleBase" id="RU364068"/>
    </source>
</evidence>
<keyword evidence="8 9" id="KW-0460">Magnesium</keyword>
<dbReference type="GO" id="GO:0007165">
    <property type="term" value="P:signal transduction"/>
    <property type="evidence" value="ECO:0007669"/>
    <property type="project" value="TreeGrafter"/>
</dbReference>
<dbReference type="GO" id="GO:0046854">
    <property type="term" value="P:phosphatidylinositol phosphate biosynthetic process"/>
    <property type="evidence" value="ECO:0007669"/>
    <property type="project" value="InterPro"/>
</dbReference>
<comment type="catalytic activity">
    <reaction evidence="1 10">
        <text>a myo-inositol phosphate + H2O = myo-inositol + phosphate</text>
        <dbReference type="Rhea" id="RHEA:24056"/>
        <dbReference type="ChEBI" id="CHEBI:15377"/>
        <dbReference type="ChEBI" id="CHEBI:17268"/>
        <dbReference type="ChEBI" id="CHEBI:43474"/>
        <dbReference type="ChEBI" id="CHEBI:84139"/>
        <dbReference type="EC" id="3.1.3.25"/>
    </reaction>
</comment>
<keyword evidence="7 10" id="KW-0378">Hydrolase</keyword>
<dbReference type="GO" id="GO:0046872">
    <property type="term" value="F:metal ion binding"/>
    <property type="evidence" value="ECO:0007669"/>
    <property type="project" value="UniProtKB-KW"/>
</dbReference>
<dbReference type="GO" id="GO:0008934">
    <property type="term" value="F:inositol monophosphate 1-phosphatase activity"/>
    <property type="evidence" value="ECO:0007669"/>
    <property type="project" value="InterPro"/>
</dbReference>
<dbReference type="EMBL" id="JACIJM010000012">
    <property type="protein sequence ID" value="MBB5723669.1"/>
    <property type="molecule type" value="Genomic_DNA"/>
</dbReference>
<comment type="caution">
    <text evidence="11">The sequence shown here is derived from an EMBL/GenBank/DDBJ whole genome shotgun (WGS) entry which is preliminary data.</text>
</comment>
<evidence type="ECO:0000256" key="1">
    <source>
        <dbReference type="ARBA" id="ARBA00001033"/>
    </source>
</evidence>
<dbReference type="InterPro" id="IPR033942">
    <property type="entry name" value="IMPase"/>
</dbReference>
<dbReference type="PRINTS" id="PR00377">
    <property type="entry name" value="IMPHPHTASES"/>
</dbReference>
<evidence type="ECO:0000256" key="4">
    <source>
        <dbReference type="ARBA" id="ARBA00013106"/>
    </source>
</evidence>
<dbReference type="PANTHER" id="PTHR20854:SF4">
    <property type="entry name" value="INOSITOL-1-MONOPHOSPHATASE-RELATED"/>
    <property type="match status" value="1"/>
</dbReference>
<comment type="cofactor">
    <cofactor evidence="2 9 10">
        <name>Mg(2+)</name>
        <dbReference type="ChEBI" id="CHEBI:18420"/>
    </cofactor>
</comment>
<evidence type="ECO:0000256" key="7">
    <source>
        <dbReference type="ARBA" id="ARBA00022801"/>
    </source>
</evidence>
<evidence type="ECO:0000256" key="2">
    <source>
        <dbReference type="ARBA" id="ARBA00001946"/>
    </source>
</evidence>
<evidence type="ECO:0000256" key="8">
    <source>
        <dbReference type="ARBA" id="ARBA00022842"/>
    </source>
</evidence>
<dbReference type="AlphaFoldDB" id="A0A7W9EZF2"/>
<dbReference type="InterPro" id="IPR000760">
    <property type="entry name" value="Inositol_monophosphatase-like"/>
</dbReference>
<dbReference type="EC" id="3.1.3.25" evidence="4 10"/>
<feature type="binding site" evidence="9">
    <location>
        <position position="213"/>
    </location>
    <ligand>
        <name>Mg(2+)</name>
        <dbReference type="ChEBI" id="CHEBI:18420"/>
        <label>1</label>
        <note>catalytic</note>
    </ligand>
</feature>
<evidence type="ECO:0000313" key="12">
    <source>
        <dbReference type="Proteomes" id="UP000535415"/>
    </source>
</evidence>
<dbReference type="CDD" id="cd01639">
    <property type="entry name" value="IMPase"/>
    <property type="match status" value="1"/>
</dbReference>
<keyword evidence="12" id="KW-1185">Reference proteome</keyword>
<evidence type="ECO:0000256" key="5">
    <source>
        <dbReference type="ARBA" id="ARBA00019784"/>
    </source>
</evidence>
<protein>
    <recommendedName>
        <fullName evidence="5 10">Inositol-1-monophosphatase</fullName>
        <ecNumber evidence="4 10">3.1.3.25</ecNumber>
    </recommendedName>
</protein>
<dbReference type="Gene3D" id="3.30.540.10">
    <property type="entry name" value="Fructose-1,6-Bisphosphatase, subunit A, domain 1"/>
    <property type="match status" value="1"/>
</dbReference>
<dbReference type="PROSITE" id="PS00629">
    <property type="entry name" value="IMP_1"/>
    <property type="match status" value="1"/>
</dbReference>
<name>A0A7W9EZF2_9RHOB</name>
<dbReference type="InterPro" id="IPR020583">
    <property type="entry name" value="Inositol_monoP_metal-BS"/>
</dbReference>
<feature type="binding site" evidence="9">
    <location>
        <position position="73"/>
    </location>
    <ligand>
        <name>Mg(2+)</name>
        <dbReference type="ChEBI" id="CHEBI:18420"/>
        <label>1</label>
        <note>catalytic</note>
    </ligand>
</feature>
<evidence type="ECO:0000256" key="9">
    <source>
        <dbReference type="PIRSR" id="PIRSR600760-2"/>
    </source>
</evidence>
<feature type="binding site" evidence="9">
    <location>
        <position position="89"/>
    </location>
    <ligand>
        <name>Mg(2+)</name>
        <dbReference type="ChEBI" id="CHEBI:18420"/>
        <label>1</label>
        <note>catalytic</note>
    </ligand>
</feature>
<dbReference type="GO" id="GO:0006020">
    <property type="term" value="P:inositol metabolic process"/>
    <property type="evidence" value="ECO:0007669"/>
    <property type="project" value="TreeGrafter"/>
</dbReference>
<dbReference type="Proteomes" id="UP000535415">
    <property type="component" value="Unassembled WGS sequence"/>
</dbReference>
<evidence type="ECO:0000256" key="3">
    <source>
        <dbReference type="ARBA" id="ARBA00009759"/>
    </source>
</evidence>
<evidence type="ECO:0000313" key="11">
    <source>
        <dbReference type="EMBL" id="MBB5723669.1"/>
    </source>
</evidence>
<dbReference type="InterPro" id="IPR020550">
    <property type="entry name" value="Inositol_monophosphatase_CS"/>
</dbReference>
<dbReference type="Pfam" id="PF00459">
    <property type="entry name" value="Inositol_P"/>
    <property type="match status" value="1"/>
</dbReference>
<dbReference type="Gene3D" id="3.40.190.80">
    <property type="match status" value="1"/>
</dbReference>
<sequence>MSARNFTNESQTALVIARKAAALALDYFNNRDELLIESKKSPLDLVSEADRNVEDYIRSALAESFPEDGFLGEESGGDISKSLWIVDPIDGTTNFLKGLPMWGVSIGLVINGAPKIGIIILPALGKEYIAIEGQGSTCNGKAIHVSKNRDIKRALVIFGRSTDLPPDGPLAFATKTMQQDALLYAFGCCVFNMMCVANGSCDSYVEQRVHPWDGAAAALLVREAGGCATFVLTEESIKTGYPIAAASHAEWMPG</sequence>
<dbReference type="PROSITE" id="PS00630">
    <property type="entry name" value="IMP_2"/>
    <property type="match status" value="1"/>
</dbReference>
<organism evidence="11 12">
    <name type="scientific">Yoonia ponticola</name>
    <dbReference type="NCBI Taxonomy" id="1524255"/>
    <lineage>
        <taxon>Bacteria</taxon>
        <taxon>Pseudomonadati</taxon>
        <taxon>Pseudomonadota</taxon>
        <taxon>Alphaproteobacteria</taxon>
        <taxon>Rhodobacterales</taxon>
        <taxon>Paracoccaceae</taxon>
        <taxon>Yoonia</taxon>
    </lineage>
</organism>
<dbReference type="RefSeq" id="WP_183530770.1">
    <property type="nucleotide sequence ID" value="NZ_JACIJM010000012.1"/>
</dbReference>
<evidence type="ECO:0000256" key="6">
    <source>
        <dbReference type="ARBA" id="ARBA00022723"/>
    </source>
</evidence>
<dbReference type="FunFam" id="3.30.540.10:FF:000003">
    <property type="entry name" value="Inositol-1-monophosphatase"/>
    <property type="match status" value="1"/>
</dbReference>
<comment type="similarity">
    <text evidence="3 10">Belongs to the inositol monophosphatase superfamily.</text>
</comment>
<feature type="binding site" evidence="9">
    <location>
        <position position="90"/>
    </location>
    <ligand>
        <name>Mg(2+)</name>
        <dbReference type="ChEBI" id="CHEBI:18420"/>
        <label>2</label>
    </ligand>
</feature>
<dbReference type="PANTHER" id="PTHR20854">
    <property type="entry name" value="INOSITOL MONOPHOSPHATASE"/>
    <property type="match status" value="1"/>
</dbReference>